<evidence type="ECO:0000313" key="2">
    <source>
        <dbReference type="Proteomes" id="UP000292052"/>
    </source>
</evidence>
<protein>
    <recommendedName>
        <fullName evidence="3">DDE 3 domain containing protein</fullName>
    </recommendedName>
</protein>
<name>A0A482VBA6_ASBVE</name>
<dbReference type="GO" id="GO:0003676">
    <property type="term" value="F:nucleic acid binding"/>
    <property type="evidence" value="ECO:0007669"/>
    <property type="project" value="InterPro"/>
</dbReference>
<sequence length="120" mass="13915">AIKLFEETGSLLRKSGSGTYTRSFCSSSRNTEEYTNMNINKLISPLEPPTICYIKIYIFTHIEQLLCTINTQRYLMEILQPFIDQLLDDELQEYYFQQDGATPHCAGETLNLIRKFMMIG</sequence>
<dbReference type="AlphaFoldDB" id="A0A482VBA6"/>
<dbReference type="OrthoDB" id="8031842at2759"/>
<dbReference type="Proteomes" id="UP000292052">
    <property type="component" value="Unassembled WGS sequence"/>
</dbReference>
<dbReference type="InterPro" id="IPR036397">
    <property type="entry name" value="RNaseH_sf"/>
</dbReference>
<evidence type="ECO:0000313" key="1">
    <source>
        <dbReference type="EMBL" id="RZB40411.1"/>
    </source>
</evidence>
<accession>A0A482VBA6</accession>
<dbReference type="Gene3D" id="3.30.420.10">
    <property type="entry name" value="Ribonuclease H-like superfamily/Ribonuclease H"/>
    <property type="match status" value="1"/>
</dbReference>
<proteinExistence type="predicted"/>
<organism evidence="1 2">
    <name type="scientific">Asbolus verrucosus</name>
    <name type="common">Desert ironclad beetle</name>
    <dbReference type="NCBI Taxonomy" id="1661398"/>
    <lineage>
        <taxon>Eukaryota</taxon>
        <taxon>Metazoa</taxon>
        <taxon>Ecdysozoa</taxon>
        <taxon>Arthropoda</taxon>
        <taxon>Hexapoda</taxon>
        <taxon>Insecta</taxon>
        <taxon>Pterygota</taxon>
        <taxon>Neoptera</taxon>
        <taxon>Endopterygota</taxon>
        <taxon>Coleoptera</taxon>
        <taxon>Polyphaga</taxon>
        <taxon>Cucujiformia</taxon>
        <taxon>Tenebrionidae</taxon>
        <taxon>Pimeliinae</taxon>
        <taxon>Asbolus</taxon>
    </lineage>
</organism>
<evidence type="ECO:0008006" key="3">
    <source>
        <dbReference type="Google" id="ProtNLM"/>
    </source>
</evidence>
<reference evidence="1 2" key="1">
    <citation type="submission" date="2017-03" db="EMBL/GenBank/DDBJ databases">
        <title>Genome of the blue death feigning beetle - Asbolus verrucosus.</title>
        <authorList>
            <person name="Rider S.D."/>
        </authorList>
    </citation>
    <scope>NUCLEOTIDE SEQUENCE [LARGE SCALE GENOMIC DNA]</scope>
    <source>
        <strain evidence="1">Butters</strain>
        <tissue evidence="1">Head and leg muscle</tissue>
    </source>
</reference>
<dbReference type="EMBL" id="QDEB01119078">
    <property type="protein sequence ID" value="RZB40411.1"/>
    <property type="molecule type" value="Genomic_DNA"/>
</dbReference>
<comment type="caution">
    <text evidence="1">The sequence shown here is derived from an EMBL/GenBank/DDBJ whole genome shotgun (WGS) entry which is preliminary data.</text>
</comment>
<feature type="non-terminal residue" evidence="1">
    <location>
        <position position="120"/>
    </location>
</feature>
<keyword evidence="2" id="KW-1185">Reference proteome</keyword>
<feature type="non-terminal residue" evidence="1">
    <location>
        <position position="1"/>
    </location>
</feature>
<gene>
    <name evidence="1" type="ORF">BDFB_014015</name>
</gene>